<gene>
    <name evidence="1" type="ORF">ACFQPB_03995</name>
</gene>
<evidence type="ECO:0000313" key="1">
    <source>
        <dbReference type="EMBL" id="MFC7408011.1"/>
    </source>
</evidence>
<dbReference type="EMBL" id="JBHTCA010000002">
    <property type="protein sequence ID" value="MFC7408011.1"/>
    <property type="molecule type" value="Genomic_DNA"/>
</dbReference>
<reference evidence="2" key="1">
    <citation type="journal article" date="2019" name="Int. J. Syst. Evol. Microbiol.">
        <title>The Global Catalogue of Microorganisms (GCM) 10K type strain sequencing project: providing services to taxonomists for standard genome sequencing and annotation.</title>
        <authorList>
            <consortium name="The Broad Institute Genomics Platform"/>
            <consortium name="The Broad Institute Genome Sequencing Center for Infectious Disease"/>
            <person name="Wu L."/>
            <person name="Ma J."/>
        </authorList>
    </citation>
    <scope>NUCLEOTIDE SEQUENCE [LARGE SCALE GENOMIC DNA]</scope>
    <source>
        <strain evidence="2">CGMCC 1.12371</strain>
    </source>
</reference>
<proteinExistence type="predicted"/>
<comment type="caution">
    <text evidence="1">The sequence shown here is derived from an EMBL/GenBank/DDBJ whole genome shotgun (WGS) entry which is preliminary data.</text>
</comment>
<evidence type="ECO:0000313" key="2">
    <source>
        <dbReference type="Proteomes" id="UP001596501"/>
    </source>
</evidence>
<sequence length="92" mass="10153">MKTASLPPVRVAPEFRQELEGVLEDGETLSQFVESAVRSVVEKRKHQAEFVRRGIAAIQDTQRTGAGVPADEMLTRLQTHLDAAKLARAQRG</sequence>
<dbReference type="NCBIfam" id="NF041551">
    <property type="entry name" value="YlcI_YnfO_N"/>
    <property type="match status" value="1"/>
</dbReference>
<dbReference type="RefSeq" id="WP_382201182.1">
    <property type="nucleotide sequence ID" value="NZ_JBHTCA010000002.1"/>
</dbReference>
<accession>A0ABW2QEW4</accession>
<organism evidence="1 2">
    <name type="scientific">Hydrogenophaga atypica</name>
    <dbReference type="NCBI Taxonomy" id="249409"/>
    <lineage>
        <taxon>Bacteria</taxon>
        <taxon>Pseudomonadati</taxon>
        <taxon>Pseudomonadota</taxon>
        <taxon>Betaproteobacteria</taxon>
        <taxon>Burkholderiales</taxon>
        <taxon>Comamonadaceae</taxon>
        <taxon>Hydrogenophaga</taxon>
    </lineage>
</organism>
<protein>
    <submittedName>
        <fullName evidence="1">YlcI/YnfO family protein</fullName>
    </submittedName>
</protein>
<keyword evidence="2" id="KW-1185">Reference proteome</keyword>
<dbReference type="Proteomes" id="UP001596501">
    <property type="component" value="Unassembled WGS sequence"/>
</dbReference>
<name>A0ABW2QEW4_9BURK</name>